<dbReference type="CDD" id="cd06225">
    <property type="entry name" value="HAMP"/>
    <property type="match status" value="1"/>
</dbReference>
<comment type="similarity">
    <text evidence="10">Belongs to the methyl-accepting chemotaxis (MCP) protein family.</text>
</comment>
<keyword evidence="7 12" id="KW-1133">Transmembrane helix</keyword>
<comment type="subcellular location">
    <subcellularLocation>
        <location evidence="1">Cell inner membrane</location>
        <topology evidence="1">Multi-pass membrane protein</topology>
    </subcellularLocation>
</comment>
<evidence type="ECO:0000256" key="9">
    <source>
        <dbReference type="ARBA" id="ARBA00023224"/>
    </source>
</evidence>
<dbReference type="InterPro" id="IPR003122">
    <property type="entry name" value="Tar_rcpt_lig-bd"/>
</dbReference>
<evidence type="ECO:0000256" key="7">
    <source>
        <dbReference type="ARBA" id="ARBA00022989"/>
    </source>
</evidence>
<evidence type="ECO:0000256" key="12">
    <source>
        <dbReference type="SAM" id="Phobius"/>
    </source>
</evidence>
<keyword evidence="3" id="KW-0488">Methylation</keyword>
<dbReference type="CDD" id="cd11386">
    <property type="entry name" value="MCP_signal"/>
    <property type="match status" value="1"/>
</dbReference>
<dbReference type="InterPro" id="IPR004090">
    <property type="entry name" value="Chemotax_Me-accpt_rcpt"/>
</dbReference>
<dbReference type="PRINTS" id="PR00260">
    <property type="entry name" value="CHEMTRNSDUCR"/>
</dbReference>
<keyword evidence="8 12" id="KW-0472">Membrane</keyword>
<feature type="transmembrane region" description="Helical" evidence="12">
    <location>
        <begin position="12"/>
        <end position="34"/>
    </location>
</feature>
<feature type="domain" description="Methyl-accepting transducer" evidence="13">
    <location>
        <begin position="268"/>
        <end position="497"/>
    </location>
</feature>
<evidence type="ECO:0000256" key="4">
    <source>
        <dbReference type="ARBA" id="ARBA00022500"/>
    </source>
</evidence>
<dbReference type="InterPro" id="IPR051310">
    <property type="entry name" value="MCP_chemotaxis"/>
</dbReference>
<evidence type="ECO:0000259" key="13">
    <source>
        <dbReference type="PROSITE" id="PS50111"/>
    </source>
</evidence>
<evidence type="ECO:0000256" key="10">
    <source>
        <dbReference type="ARBA" id="ARBA00029447"/>
    </source>
</evidence>
<dbReference type="InterPro" id="IPR003660">
    <property type="entry name" value="HAMP_dom"/>
</dbReference>
<keyword evidence="9 11" id="KW-0807">Transducer</keyword>
<dbReference type="SUPFAM" id="SSF58104">
    <property type="entry name" value="Methyl-accepting chemotaxis protein (MCP) signaling domain"/>
    <property type="match status" value="1"/>
</dbReference>
<protein>
    <submittedName>
        <fullName evidence="15">HAMP domain-containing protein</fullName>
    </submittedName>
</protein>
<dbReference type="Proteomes" id="UP000448575">
    <property type="component" value="Unassembled WGS sequence"/>
</dbReference>
<keyword evidence="2" id="KW-1003">Cell membrane</keyword>
<dbReference type="PROSITE" id="PS50885">
    <property type="entry name" value="HAMP"/>
    <property type="match status" value="1"/>
</dbReference>
<reference evidence="15 16" key="1">
    <citation type="submission" date="2019-12" db="EMBL/GenBank/DDBJ databases">
        <title>Novel species isolated from a subtropical stream in China.</title>
        <authorList>
            <person name="Lu H."/>
        </authorList>
    </citation>
    <scope>NUCLEOTIDE SEQUENCE [LARGE SCALE GENOMIC DNA]</scope>
    <source>
        <strain evidence="15 16">DS3</strain>
    </source>
</reference>
<organism evidence="15 16">
    <name type="scientific">Pseudoduganella guangdongensis</name>
    <dbReference type="NCBI Taxonomy" id="2692179"/>
    <lineage>
        <taxon>Bacteria</taxon>
        <taxon>Pseudomonadati</taxon>
        <taxon>Pseudomonadota</taxon>
        <taxon>Betaproteobacteria</taxon>
        <taxon>Burkholderiales</taxon>
        <taxon>Oxalobacteraceae</taxon>
        <taxon>Telluria group</taxon>
        <taxon>Pseudoduganella</taxon>
    </lineage>
</organism>
<dbReference type="PROSITE" id="PS50111">
    <property type="entry name" value="CHEMOTAXIS_TRANSDUC_2"/>
    <property type="match status" value="1"/>
</dbReference>
<dbReference type="Gene3D" id="1.10.287.950">
    <property type="entry name" value="Methyl-accepting chemotaxis protein"/>
    <property type="match status" value="1"/>
</dbReference>
<dbReference type="InterPro" id="IPR004089">
    <property type="entry name" value="MCPsignal_dom"/>
</dbReference>
<comment type="caution">
    <text evidence="15">The sequence shown here is derived from an EMBL/GenBank/DDBJ whole genome shotgun (WGS) entry which is preliminary data.</text>
</comment>
<evidence type="ECO:0000256" key="2">
    <source>
        <dbReference type="ARBA" id="ARBA00022475"/>
    </source>
</evidence>
<dbReference type="Pfam" id="PF00672">
    <property type="entry name" value="HAMP"/>
    <property type="match status" value="1"/>
</dbReference>
<sequence length="532" mass="55638">MLNNLSIKARLVAALTILATFTIVTGISGIFSLAESNRSLRAVYEERLLALGELDSAIRAILVNQVIIAEAASGDAARLPAILAPVEKNRAEFNRQWKAYSSAVRTPAEQTLAAEFATARAAYVRQALDPMLAAARNGDGEQVKALLSGPMHATFGPLRAKFDALVAWQAAEGKQEFEASQREYAAFRRVVIGLLVLGVLLAAGVGYWLVRSITLPLGRAVRIAEKVADGDLTQLIEVHSADETGKVLAALRDMNDSLAGIVGKVRQSSDTIATASSQIAVGNLDLSSRTEQQASSLLQTASSMEELTGTVQQNADNARQANLLAASASEVAVRGGAVVGQVVAKMGVINDSAHKIVEIIAVIDGIAFQTNILALNAAVEAARAGEQGRGFAVVATEVRNLAQRAAAAAREIKDLIDSSVGEIKEGSRLADDAGATMQEVVSSVRRVSDIIGEISCASAEQSTGISQVNQAVGEMDSATQQNSALVEQAAAAAGALQDQASSLAHAVGVFRLPPQRRTPAPRQVAGLRLEAA</sequence>
<dbReference type="Pfam" id="PF02203">
    <property type="entry name" value="TarH"/>
    <property type="match status" value="1"/>
</dbReference>
<accession>A0A6N9HQ42</accession>
<feature type="domain" description="HAMP" evidence="14">
    <location>
        <begin position="211"/>
        <end position="263"/>
    </location>
</feature>
<dbReference type="SMART" id="SM00304">
    <property type="entry name" value="HAMP"/>
    <property type="match status" value="1"/>
</dbReference>
<dbReference type="GO" id="GO:0006935">
    <property type="term" value="P:chemotaxis"/>
    <property type="evidence" value="ECO:0007669"/>
    <property type="project" value="UniProtKB-KW"/>
</dbReference>
<evidence type="ECO:0000313" key="16">
    <source>
        <dbReference type="Proteomes" id="UP000448575"/>
    </source>
</evidence>
<keyword evidence="4" id="KW-0145">Chemotaxis</keyword>
<evidence type="ECO:0000256" key="3">
    <source>
        <dbReference type="ARBA" id="ARBA00022481"/>
    </source>
</evidence>
<proteinExistence type="inferred from homology"/>
<gene>
    <name evidence="15" type="ORF">GTP41_26525</name>
</gene>
<keyword evidence="6 12" id="KW-0812">Transmembrane</keyword>
<evidence type="ECO:0000313" key="15">
    <source>
        <dbReference type="EMBL" id="MYN05650.1"/>
    </source>
</evidence>
<keyword evidence="5" id="KW-0997">Cell inner membrane</keyword>
<evidence type="ECO:0000259" key="14">
    <source>
        <dbReference type="PROSITE" id="PS50885"/>
    </source>
</evidence>
<dbReference type="PANTHER" id="PTHR43531:SF14">
    <property type="entry name" value="METHYL-ACCEPTING CHEMOTAXIS PROTEIN I-RELATED"/>
    <property type="match status" value="1"/>
</dbReference>
<dbReference type="Pfam" id="PF00015">
    <property type="entry name" value="MCPsignal"/>
    <property type="match status" value="1"/>
</dbReference>
<dbReference type="GO" id="GO:0004888">
    <property type="term" value="F:transmembrane signaling receptor activity"/>
    <property type="evidence" value="ECO:0007669"/>
    <property type="project" value="InterPro"/>
</dbReference>
<name>A0A6N9HQ42_9BURK</name>
<dbReference type="SMART" id="SM00283">
    <property type="entry name" value="MA"/>
    <property type="match status" value="1"/>
</dbReference>
<dbReference type="GO" id="GO:0007165">
    <property type="term" value="P:signal transduction"/>
    <property type="evidence" value="ECO:0007669"/>
    <property type="project" value="UniProtKB-KW"/>
</dbReference>
<dbReference type="PANTHER" id="PTHR43531">
    <property type="entry name" value="PROTEIN ICFG"/>
    <property type="match status" value="1"/>
</dbReference>
<dbReference type="FunFam" id="1.10.287.950:FF:000001">
    <property type="entry name" value="Methyl-accepting chemotaxis sensory transducer"/>
    <property type="match status" value="1"/>
</dbReference>
<dbReference type="AlphaFoldDB" id="A0A6N9HQ42"/>
<dbReference type="EMBL" id="WWCJ01000036">
    <property type="protein sequence ID" value="MYN05650.1"/>
    <property type="molecule type" value="Genomic_DNA"/>
</dbReference>
<evidence type="ECO:0000256" key="8">
    <source>
        <dbReference type="ARBA" id="ARBA00023136"/>
    </source>
</evidence>
<evidence type="ECO:0000256" key="1">
    <source>
        <dbReference type="ARBA" id="ARBA00004429"/>
    </source>
</evidence>
<keyword evidence="16" id="KW-1185">Reference proteome</keyword>
<feature type="transmembrane region" description="Helical" evidence="12">
    <location>
        <begin position="190"/>
        <end position="210"/>
    </location>
</feature>
<dbReference type="GO" id="GO:0005886">
    <property type="term" value="C:plasma membrane"/>
    <property type="evidence" value="ECO:0007669"/>
    <property type="project" value="UniProtKB-SubCell"/>
</dbReference>
<evidence type="ECO:0000256" key="5">
    <source>
        <dbReference type="ARBA" id="ARBA00022519"/>
    </source>
</evidence>
<evidence type="ECO:0000256" key="6">
    <source>
        <dbReference type="ARBA" id="ARBA00022692"/>
    </source>
</evidence>
<evidence type="ECO:0000256" key="11">
    <source>
        <dbReference type="PROSITE-ProRule" id="PRU00284"/>
    </source>
</evidence>